<dbReference type="Proteomes" id="UP000188320">
    <property type="component" value="Unassembled WGS sequence"/>
</dbReference>
<dbReference type="InterPro" id="IPR036291">
    <property type="entry name" value="NAD(P)-bd_dom_sf"/>
</dbReference>
<dbReference type="Gene3D" id="3.90.180.10">
    <property type="entry name" value="Medium-chain alcohol dehydrogenases, catalytic domain"/>
    <property type="match status" value="1"/>
</dbReference>
<dbReference type="CDD" id="cd05283">
    <property type="entry name" value="CAD1"/>
    <property type="match status" value="1"/>
</dbReference>
<dbReference type="InterPro" id="IPR011032">
    <property type="entry name" value="GroES-like_sf"/>
</dbReference>
<accession>A0A1R1PMV7</accession>
<evidence type="ECO:0000256" key="3">
    <source>
        <dbReference type="ARBA" id="ARBA00022833"/>
    </source>
</evidence>
<dbReference type="PROSITE" id="PS00065">
    <property type="entry name" value="D_2_HYDROXYACID_DH_1"/>
    <property type="match status" value="1"/>
</dbReference>
<gene>
    <name evidence="7" type="ORF">AX774_g4237</name>
</gene>
<proteinExistence type="inferred from homology"/>
<dbReference type="PANTHER" id="PTHR42683">
    <property type="entry name" value="ALDEHYDE REDUCTASE"/>
    <property type="match status" value="1"/>
</dbReference>
<evidence type="ECO:0000256" key="1">
    <source>
        <dbReference type="ARBA" id="ARBA00001947"/>
    </source>
</evidence>
<dbReference type="Pfam" id="PF08240">
    <property type="entry name" value="ADH_N"/>
    <property type="match status" value="1"/>
</dbReference>
<dbReference type="GO" id="GO:0016616">
    <property type="term" value="F:oxidoreductase activity, acting on the CH-OH group of donors, NAD or NADP as acceptor"/>
    <property type="evidence" value="ECO:0007669"/>
    <property type="project" value="InterPro"/>
</dbReference>
<dbReference type="InterPro" id="IPR013154">
    <property type="entry name" value="ADH-like_N"/>
</dbReference>
<dbReference type="Pfam" id="PF00107">
    <property type="entry name" value="ADH_zinc_N"/>
    <property type="match status" value="1"/>
</dbReference>
<reference evidence="8" key="1">
    <citation type="submission" date="2017-01" db="EMBL/GenBank/DDBJ databases">
        <authorList>
            <person name="Wang Y."/>
            <person name="White M."/>
            <person name="Kvist S."/>
            <person name="Moncalvo J.-M."/>
        </authorList>
    </citation>
    <scope>NUCLEOTIDE SEQUENCE [LARGE SCALE GENOMIC DNA]</scope>
    <source>
        <strain evidence="8">COL-18-3</strain>
    </source>
</reference>
<dbReference type="InterPro" id="IPR047109">
    <property type="entry name" value="CAD-like"/>
</dbReference>
<dbReference type="SMART" id="SM00829">
    <property type="entry name" value="PKS_ER"/>
    <property type="match status" value="1"/>
</dbReference>
<dbReference type="InterPro" id="IPR002328">
    <property type="entry name" value="ADH_Zn_CS"/>
</dbReference>
<dbReference type="InterPro" id="IPR029752">
    <property type="entry name" value="D-isomer_DH_CS1"/>
</dbReference>
<evidence type="ECO:0000256" key="5">
    <source>
        <dbReference type="RuleBase" id="RU361277"/>
    </source>
</evidence>
<dbReference type="AlphaFoldDB" id="A0A1R1PMV7"/>
<evidence type="ECO:0000256" key="2">
    <source>
        <dbReference type="ARBA" id="ARBA00022723"/>
    </source>
</evidence>
<evidence type="ECO:0000259" key="6">
    <source>
        <dbReference type="SMART" id="SM00829"/>
    </source>
</evidence>
<dbReference type="FunFam" id="3.40.50.720:FF:000022">
    <property type="entry name" value="Cinnamyl alcohol dehydrogenase"/>
    <property type="match status" value="1"/>
</dbReference>
<dbReference type="GO" id="GO:0008270">
    <property type="term" value="F:zinc ion binding"/>
    <property type="evidence" value="ECO:0007669"/>
    <property type="project" value="InterPro"/>
</dbReference>
<sequence length="343" mass="36994">MFKAWACDEPKGTLHEWSYEPRPLGPNDVELKVICCGICGSDIHTMDSDWGPTKYPVVVGHEIIGTVVSKGDAVTNLQVGDRVGVGAQVAACLKSDCTACSRELDPHCPESVFTYNGVYADGASSYGGYSEAVRVDANYAFKIPEKISSAEAAPLMCAGATVFTPMLKFGLKKGDRVGVVGIGGLGHLAIQYASALGCEVTAFSHSPNKKEESMKLGAHKFVITKNEDESKSCVKSLDYLFVTSNSSSNDYATFFSWVDFGGKICLLAVPAADLVLKPFLFISYEVYLGGSLIGGVDSIKKTLEFSAEHNIRPVIERLPMSSCNEGVQRVRDGKVRYRVVLEN</sequence>
<keyword evidence="3 5" id="KW-0862">Zinc</keyword>
<comment type="caution">
    <text evidence="7">The sequence shown here is derived from an EMBL/GenBank/DDBJ whole genome shotgun (WGS) entry which is preliminary data.</text>
</comment>
<keyword evidence="2 5" id="KW-0479">Metal-binding</keyword>
<comment type="cofactor">
    <cofactor evidence="1 5">
        <name>Zn(2+)</name>
        <dbReference type="ChEBI" id="CHEBI:29105"/>
    </cofactor>
</comment>
<organism evidence="7 8">
    <name type="scientific">Zancudomyces culisetae</name>
    <name type="common">Gut fungus</name>
    <name type="synonym">Smittium culisetae</name>
    <dbReference type="NCBI Taxonomy" id="1213189"/>
    <lineage>
        <taxon>Eukaryota</taxon>
        <taxon>Fungi</taxon>
        <taxon>Fungi incertae sedis</taxon>
        <taxon>Zoopagomycota</taxon>
        <taxon>Kickxellomycotina</taxon>
        <taxon>Harpellomycetes</taxon>
        <taxon>Harpellales</taxon>
        <taxon>Legeriomycetaceae</taxon>
        <taxon>Zancudomyces</taxon>
    </lineage>
</organism>
<name>A0A1R1PMV7_ZANCU</name>
<dbReference type="SUPFAM" id="SSF51735">
    <property type="entry name" value="NAD(P)-binding Rossmann-fold domains"/>
    <property type="match status" value="1"/>
</dbReference>
<evidence type="ECO:0000313" key="8">
    <source>
        <dbReference type="Proteomes" id="UP000188320"/>
    </source>
</evidence>
<dbReference type="SUPFAM" id="SSF50129">
    <property type="entry name" value="GroES-like"/>
    <property type="match status" value="1"/>
</dbReference>
<evidence type="ECO:0000313" key="7">
    <source>
        <dbReference type="EMBL" id="OMH82289.1"/>
    </source>
</evidence>
<protein>
    <submittedName>
        <fullName evidence="7">Putative mannitol dehydrogenase</fullName>
    </submittedName>
</protein>
<dbReference type="InterPro" id="IPR020843">
    <property type="entry name" value="ER"/>
</dbReference>
<feature type="domain" description="Enoyl reductase (ER)" evidence="6">
    <location>
        <begin position="12"/>
        <end position="341"/>
    </location>
</feature>
<dbReference type="Gene3D" id="3.40.50.720">
    <property type="entry name" value="NAD(P)-binding Rossmann-like Domain"/>
    <property type="match status" value="1"/>
</dbReference>
<dbReference type="OrthoDB" id="1879366at2759"/>
<dbReference type="EMBL" id="LSSK01000698">
    <property type="protein sequence ID" value="OMH82289.1"/>
    <property type="molecule type" value="Genomic_DNA"/>
</dbReference>
<dbReference type="PROSITE" id="PS00059">
    <property type="entry name" value="ADH_ZINC"/>
    <property type="match status" value="1"/>
</dbReference>
<keyword evidence="8" id="KW-1185">Reference proteome</keyword>
<dbReference type="InterPro" id="IPR013149">
    <property type="entry name" value="ADH-like_C"/>
</dbReference>
<keyword evidence="4" id="KW-0560">Oxidoreductase</keyword>
<comment type="similarity">
    <text evidence="5">Belongs to the zinc-containing alcohol dehydrogenase family.</text>
</comment>
<evidence type="ECO:0000256" key="4">
    <source>
        <dbReference type="ARBA" id="ARBA00023002"/>
    </source>
</evidence>